<protein>
    <recommendedName>
        <fullName evidence="4">DUF4988 domain-containing protein</fullName>
    </recommendedName>
</protein>
<dbReference type="RefSeq" id="WP_013618409.1">
    <property type="nucleotide sequence ID" value="NC_015164.1"/>
</dbReference>
<evidence type="ECO:0000313" key="3">
    <source>
        <dbReference type="Proteomes" id="UP000007486"/>
    </source>
</evidence>
<keyword evidence="3" id="KW-1185">Reference proteome</keyword>
<dbReference type="HOGENOM" id="CLU_012429_0_0_10"/>
<feature type="signal peptide" evidence="1">
    <location>
        <begin position="1"/>
        <end position="19"/>
    </location>
</feature>
<keyword evidence="1" id="KW-0732">Signal</keyword>
<evidence type="ECO:0000256" key="1">
    <source>
        <dbReference type="SAM" id="SignalP"/>
    </source>
</evidence>
<dbReference type="AlphaFoldDB" id="F0R823"/>
<dbReference type="OrthoDB" id="1099207at2"/>
<feature type="chain" id="PRO_5003254969" description="DUF4988 domain-containing protein" evidence="1">
    <location>
        <begin position="20"/>
        <end position="986"/>
    </location>
</feature>
<name>F0R823_PHOSB</name>
<sequence>MRKKYLSALLFGALLFASAGTFTSCKDYDDDINGLREDVTSLQSAVTTLQNAVENGKYVSAVSNNGNTITFTYTDGTTTEITLEDEVGSVVTVNADGVLCIDGEPTDIKAAADPTPGEEHKDQIIIENNMWSVLQEDGTYKSTGIPVSGVTVSGSEADGYTFTIYASDGTPQTVKLPSAVSSITEMTLGTKTIQSKETYNYSDDYLTDGTEGSAVSVQPRGVLISHQDFNFNPSDDVKTDGITSASKWLGNKKLPNNGDFIYASPTQIDLRMDPVDVPAENINFYLTNTLNKDVEPVVFTASPSQTDGSAMTGSEINGRAATTGNGLWALSMANQVVAKDDNEDVWDAIKKSEGNTKEAAVVYALNANHGFRSKYQLTVQRINPEELTGFYIEGIPTEEGQENKTFNFKVEEAYVEYNGQDSPLKSDYLLGDQTGSDQNISFKTNVEYTVNAVQASALYDMYLTADDSDREVYGLSFNQDKHTFTIGKNPDVSSIPAEFDLIIYSVANNGEVKKTVVTIVLNSEITTPAEYGLHEHDVNIEDYNNNYFGIDLATMKTALGDNLNQWMQNVDINKDAITFQWSTKADKDFKAMPDGITAMVVEKLSKKDSKDHAAVTDRNKANYIQVDIDNSKINSDDAGLELDKTYYIKATFKATKENGGNVLNSIVVPVEFHAPALSELFSKKDAYLDKTNDVINAYFYQTNKGNNETAPTAVTLARYFNDFVSNAQVTFTNDKVGETGETGETLFELQWTNGTNTVKSSAEDAIVYFGKDNSVEDSDEEVYTTLDFDADKAGINDKNQGANGYNEVVTIKATKGYFNTDEAAIAGWNYAENSDKEYTFKIRLMSPIYEGTVTPVSGSTINISANDWSKGARITDAMIKGEDYNGNDYNVVPDKVVTESGSYVIAWDNEQIDKVTPGRDKENLIKRIELAPATYDSEAKKQYNGAFVVYGENITNTTEVQMPVTVKDVWGYELQEEVSVTIQANK</sequence>
<evidence type="ECO:0000313" key="2">
    <source>
        <dbReference type="EMBL" id="ADY36986.1"/>
    </source>
</evidence>
<dbReference type="Proteomes" id="UP000007486">
    <property type="component" value="Chromosome"/>
</dbReference>
<dbReference type="STRING" id="667015.Bacsa_2445"/>
<dbReference type="PROSITE" id="PS51257">
    <property type="entry name" value="PROKAR_LIPOPROTEIN"/>
    <property type="match status" value="1"/>
</dbReference>
<dbReference type="eggNOG" id="COG1256">
    <property type="taxonomic scope" value="Bacteria"/>
</dbReference>
<organism evidence="2 3">
    <name type="scientific">Phocaeicola salanitronis (strain DSM 18170 / JCM 13657 / CCUG 60908 / BL78)</name>
    <name type="common">Bacteroides salanitronis</name>
    <dbReference type="NCBI Taxonomy" id="667015"/>
    <lineage>
        <taxon>Bacteria</taxon>
        <taxon>Pseudomonadati</taxon>
        <taxon>Bacteroidota</taxon>
        <taxon>Bacteroidia</taxon>
        <taxon>Bacteroidales</taxon>
        <taxon>Bacteroidaceae</taxon>
        <taxon>Phocaeicola</taxon>
    </lineage>
</organism>
<proteinExistence type="predicted"/>
<gene>
    <name evidence="2" type="ordered locus">Bacsa_2445</name>
</gene>
<dbReference type="KEGG" id="bsa:Bacsa_2445"/>
<reference evidence="2 3" key="1">
    <citation type="journal article" date="2011" name="Stand. Genomic Sci.">
        <title>Complete genome sequence of Bacteroides salanitronis type strain (BL78).</title>
        <authorList>
            <person name="Gronow S."/>
            <person name="Held B."/>
            <person name="Lucas S."/>
            <person name="Lapidus A."/>
            <person name="Del Rio T.G."/>
            <person name="Nolan M."/>
            <person name="Tice H."/>
            <person name="Deshpande S."/>
            <person name="Cheng J.F."/>
            <person name="Pitluck S."/>
            <person name="Liolios K."/>
            <person name="Pagani I."/>
            <person name="Ivanova N."/>
            <person name="Mavromatis K."/>
            <person name="Pati A."/>
            <person name="Tapia R."/>
            <person name="Han C."/>
            <person name="Goodwin L."/>
            <person name="Chen A."/>
            <person name="Palaniappan K."/>
            <person name="Land M."/>
            <person name="Hauser L."/>
            <person name="Chang Y.J."/>
            <person name="Jeffries C.D."/>
            <person name="Brambilla E.M."/>
            <person name="Rohde M."/>
            <person name="Goker M."/>
            <person name="Detter J.C."/>
            <person name="Woyke T."/>
            <person name="Bristow J."/>
            <person name="Markowitz V."/>
            <person name="Hugenholtz P."/>
            <person name="Kyrpides N.C."/>
            <person name="Klenk H.P."/>
            <person name="Eisen J.A."/>
        </authorList>
    </citation>
    <scope>NUCLEOTIDE SEQUENCE [LARGE SCALE GENOMIC DNA]</scope>
    <source>
        <strain evidence="2 3">DSM 18170</strain>
    </source>
</reference>
<dbReference type="EMBL" id="CP002530">
    <property type="protein sequence ID" value="ADY36986.1"/>
    <property type="molecule type" value="Genomic_DNA"/>
</dbReference>
<accession>F0R823</accession>
<evidence type="ECO:0008006" key="4">
    <source>
        <dbReference type="Google" id="ProtNLM"/>
    </source>
</evidence>